<dbReference type="CDD" id="cd00118">
    <property type="entry name" value="LysM"/>
    <property type="match status" value="2"/>
</dbReference>
<feature type="domain" description="LysM" evidence="2">
    <location>
        <begin position="129"/>
        <end position="173"/>
    </location>
</feature>
<evidence type="ECO:0000313" key="4">
    <source>
        <dbReference type="Proteomes" id="UP000002217"/>
    </source>
</evidence>
<keyword evidence="1" id="KW-1133">Transmembrane helix</keyword>
<protein>
    <submittedName>
        <fullName evidence="3">Peptidase M23</fullName>
    </submittedName>
</protein>
<dbReference type="HOGENOM" id="CLU_029425_7_3_9"/>
<dbReference type="Proteomes" id="UP000002217">
    <property type="component" value="Chromosome"/>
</dbReference>
<accession>C8VVF7</accession>
<gene>
    <name evidence="3" type="ordered locus">Dtox_0060</name>
</gene>
<dbReference type="InterPro" id="IPR018392">
    <property type="entry name" value="LysM"/>
</dbReference>
<dbReference type="AlphaFoldDB" id="C8VVF7"/>
<name>C8VVF7_DESAS</name>
<evidence type="ECO:0000256" key="1">
    <source>
        <dbReference type="SAM" id="Phobius"/>
    </source>
</evidence>
<dbReference type="STRING" id="485916.Dtox_0060"/>
<dbReference type="SUPFAM" id="SSF54106">
    <property type="entry name" value="LysM domain"/>
    <property type="match status" value="1"/>
</dbReference>
<dbReference type="SMART" id="SM00257">
    <property type="entry name" value="LysM"/>
    <property type="match status" value="2"/>
</dbReference>
<dbReference type="CDD" id="cd12797">
    <property type="entry name" value="M23_peptidase"/>
    <property type="match status" value="1"/>
</dbReference>
<evidence type="ECO:0000313" key="3">
    <source>
        <dbReference type="EMBL" id="ACV61023.1"/>
    </source>
</evidence>
<dbReference type="PANTHER" id="PTHR21666">
    <property type="entry name" value="PEPTIDASE-RELATED"/>
    <property type="match status" value="1"/>
</dbReference>
<evidence type="ECO:0000259" key="2">
    <source>
        <dbReference type="PROSITE" id="PS51782"/>
    </source>
</evidence>
<keyword evidence="1" id="KW-0812">Transmembrane</keyword>
<dbReference type="GO" id="GO:0004222">
    <property type="term" value="F:metalloendopeptidase activity"/>
    <property type="evidence" value="ECO:0007669"/>
    <property type="project" value="TreeGrafter"/>
</dbReference>
<dbReference type="eggNOG" id="COG0739">
    <property type="taxonomic scope" value="Bacteria"/>
</dbReference>
<proteinExistence type="predicted"/>
<dbReference type="PROSITE" id="PS51782">
    <property type="entry name" value="LYSM"/>
    <property type="match status" value="2"/>
</dbReference>
<dbReference type="InterPro" id="IPR050570">
    <property type="entry name" value="Cell_wall_metabolism_enzyme"/>
</dbReference>
<keyword evidence="1" id="KW-0472">Membrane</keyword>
<dbReference type="InterPro" id="IPR036779">
    <property type="entry name" value="LysM_dom_sf"/>
</dbReference>
<sequence>MRLFGIYYHEMGIYIIMFKREGVSMEISGRKIKYAVSMLLVTSIFAMGYPALARYDELIIPAGINNVVDIKSKGIKNEIYVVKSGDSLWKLSAMYGLTVEELMSINGLPRDKDLILEGQKLRISAEKPVLHTVKKGETLISIAADYNSALSKLIEKNKISDINHLYEGQVLVVLPNEARNEQSSSLQQVSRNMPLMAFNWPVRGDISSVFGMRDGRPHQGVDIAANEGESIKAARSGRVVFAGPRGTYGLAVILDHGRDVQTLYAHCSKILVSDGEDVEVGQCIAEIGNTGRSTGPHLHFEVINRGVHYDPLLYLTRGYI</sequence>
<dbReference type="InterPro" id="IPR016047">
    <property type="entry name" value="M23ase_b-sheet_dom"/>
</dbReference>
<reference evidence="3 4" key="1">
    <citation type="journal article" date="2009" name="Stand. Genomic Sci.">
        <title>Complete genome sequence of Desulfotomaculum acetoxidans type strain (5575).</title>
        <authorList>
            <person name="Spring S."/>
            <person name="Lapidus A."/>
            <person name="Schroder M."/>
            <person name="Gleim D."/>
            <person name="Sims D."/>
            <person name="Meincke L."/>
            <person name="Glavina Del Rio T."/>
            <person name="Tice H."/>
            <person name="Copeland A."/>
            <person name="Cheng J.F."/>
            <person name="Lucas S."/>
            <person name="Chen F."/>
            <person name="Nolan M."/>
            <person name="Bruce D."/>
            <person name="Goodwin L."/>
            <person name="Pitluck S."/>
            <person name="Ivanova N."/>
            <person name="Mavromatis K."/>
            <person name="Mikhailova N."/>
            <person name="Pati A."/>
            <person name="Chen A."/>
            <person name="Palaniappan K."/>
            <person name="Land M."/>
            <person name="Hauser L."/>
            <person name="Chang Y.J."/>
            <person name="Jeffries C.D."/>
            <person name="Chain P."/>
            <person name="Saunders E."/>
            <person name="Brettin T."/>
            <person name="Detter J.C."/>
            <person name="Goker M."/>
            <person name="Bristow J."/>
            <person name="Eisen J.A."/>
            <person name="Markowitz V."/>
            <person name="Hugenholtz P."/>
            <person name="Kyrpides N.C."/>
            <person name="Klenk H.P."/>
            <person name="Han C."/>
        </authorList>
    </citation>
    <scope>NUCLEOTIDE SEQUENCE [LARGE SCALE GENOMIC DNA]</scope>
    <source>
        <strain evidence="4">ATCC 49208 / DSM 771 / VKM B-1644</strain>
    </source>
</reference>
<feature type="domain" description="LysM" evidence="2">
    <location>
        <begin position="78"/>
        <end position="123"/>
    </location>
</feature>
<dbReference type="InterPro" id="IPR011055">
    <property type="entry name" value="Dup_hybrid_motif"/>
</dbReference>
<dbReference type="Gene3D" id="3.10.350.10">
    <property type="entry name" value="LysM domain"/>
    <property type="match status" value="2"/>
</dbReference>
<feature type="transmembrane region" description="Helical" evidence="1">
    <location>
        <begin position="34"/>
        <end position="52"/>
    </location>
</feature>
<dbReference type="Pfam" id="PF01551">
    <property type="entry name" value="Peptidase_M23"/>
    <property type="match status" value="1"/>
</dbReference>
<dbReference type="SUPFAM" id="SSF51261">
    <property type="entry name" value="Duplicated hybrid motif"/>
    <property type="match status" value="1"/>
</dbReference>
<organism evidence="3 4">
    <name type="scientific">Desulfofarcimen acetoxidans (strain ATCC 49208 / DSM 771 / KCTC 5769 / VKM B-1644 / 5575)</name>
    <name type="common">Desulfotomaculum acetoxidans</name>
    <dbReference type="NCBI Taxonomy" id="485916"/>
    <lineage>
        <taxon>Bacteria</taxon>
        <taxon>Bacillati</taxon>
        <taxon>Bacillota</taxon>
        <taxon>Clostridia</taxon>
        <taxon>Eubacteriales</taxon>
        <taxon>Peptococcaceae</taxon>
        <taxon>Desulfofarcimen</taxon>
    </lineage>
</organism>
<dbReference type="Gene3D" id="2.70.70.10">
    <property type="entry name" value="Glucose Permease (Domain IIA)"/>
    <property type="match status" value="1"/>
</dbReference>
<dbReference type="KEGG" id="dae:Dtox_0060"/>
<dbReference type="PANTHER" id="PTHR21666:SF270">
    <property type="entry name" value="MUREIN HYDROLASE ACTIVATOR ENVC"/>
    <property type="match status" value="1"/>
</dbReference>
<dbReference type="Pfam" id="PF01476">
    <property type="entry name" value="LysM"/>
    <property type="match status" value="2"/>
</dbReference>
<dbReference type="OrthoDB" id="9814460at2"/>
<keyword evidence="4" id="KW-1185">Reference proteome</keyword>
<dbReference type="EMBL" id="CP001720">
    <property type="protein sequence ID" value="ACV61023.1"/>
    <property type="molecule type" value="Genomic_DNA"/>
</dbReference>